<dbReference type="PROSITE" id="PS51462">
    <property type="entry name" value="NUDIX"/>
    <property type="match status" value="1"/>
</dbReference>
<dbReference type="SUPFAM" id="SSF55811">
    <property type="entry name" value="Nudix"/>
    <property type="match status" value="1"/>
</dbReference>
<dbReference type="EC" id="5.3.3.2" evidence="3"/>
<keyword evidence="4" id="KW-1185">Reference proteome</keyword>
<dbReference type="AlphaFoldDB" id="A0A5E6MFI7"/>
<evidence type="ECO:0000256" key="1">
    <source>
        <dbReference type="ARBA" id="ARBA00022801"/>
    </source>
</evidence>
<feature type="domain" description="Nudix hydrolase" evidence="2">
    <location>
        <begin position="43"/>
        <end position="172"/>
    </location>
</feature>
<dbReference type="InterPro" id="IPR020084">
    <property type="entry name" value="NUDIX_hydrolase_CS"/>
</dbReference>
<evidence type="ECO:0000313" key="3">
    <source>
        <dbReference type="EMBL" id="VVM08000.1"/>
    </source>
</evidence>
<dbReference type="Gene3D" id="3.90.79.10">
    <property type="entry name" value="Nucleoside Triphosphate Pyrophosphohydrolase"/>
    <property type="match status" value="1"/>
</dbReference>
<organism evidence="3 4">
    <name type="scientific">Methylacidimicrobium tartarophylax</name>
    <dbReference type="NCBI Taxonomy" id="1041768"/>
    <lineage>
        <taxon>Bacteria</taxon>
        <taxon>Pseudomonadati</taxon>
        <taxon>Verrucomicrobiota</taxon>
        <taxon>Methylacidimicrobium</taxon>
    </lineage>
</organism>
<dbReference type="PANTHER" id="PTHR10885">
    <property type="entry name" value="ISOPENTENYL-DIPHOSPHATE DELTA-ISOMERASE"/>
    <property type="match status" value="1"/>
</dbReference>
<dbReference type="PROSITE" id="PS00893">
    <property type="entry name" value="NUDIX_BOX"/>
    <property type="match status" value="1"/>
</dbReference>
<name>A0A5E6MFI7_9BACT</name>
<dbReference type="Proteomes" id="UP000334923">
    <property type="component" value="Unassembled WGS sequence"/>
</dbReference>
<dbReference type="InterPro" id="IPR015797">
    <property type="entry name" value="NUDIX_hydrolase-like_dom_sf"/>
</dbReference>
<dbReference type="EMBL" id="CABFVA020000116">
    <property type="protein sequence ID" value="VVM08000.1"/>
    <property type="molecule type" value="Genomic_DNA"/>
</dbReference>
<sequence length="187" mass="21070">MEGGNGGRKGERLNGLPELFDIVDAADRVVGQKTRACVHRDGLRHRAVHALLFNARGEIFLQKRSLAKDLNPGVWDSSCSGHLHAGETYEQAARRELGEELGLTHPISLRPVCKLDAQRETGNEFVWVYLGESDGPFRLDPEEISEGRFLGIPDLEREIRVGPDLFSPVFVHLWSRLRHQFLLRAAR</sequence>
<reference evidence="3 4" key="1">
    <citation type="submission" date="2019-09" db="EMBL/GenBank/DDBJ databases">
        <authorList>
            <person name="Cremers G."/>
        </authorList>
    </citation>
    <scope>NUCLEOTIDE SEQUENCE [LARGE SCALE GENOMIC DNA]</scope>
    <source>
        <strain evidence="3">4A</strain>
    </source>
</reference>
<dbReference type="OrthoDB" id="9804563at2"/>
<dbReference type="CDD" id="cd04692">
    <property type="entry name" value="NUDIX_Hydrolase"/>
    <property type="match status" value="1"/>
</dbReference>
<evidence type="ECO:0000259" key="2">
    <source>
        <dbReference type="PROSITE" id="PS51462"/>
    </source>
</evidence>
<proteinExistence type="predicted"/>
<dbReference type="Pfam" id="PF00293">
    <property type="entry name" value="NUDIX"/>
    <property type="match status" value="1"/>
</dbReference>
<protein>
    <submittedName>
        <fullName evidence="3">Isopentenyl-diphosphate Delta-isomerase</fullName>
        <ecNumber evidence="3">5.3.3.2</ecNumber>
    </submittedName>
</protein>
<dbReference type="PANTHER" id="PTHR10885:SF0">
    <property type="entry name" value="ISOPENTENYL-DIPHOSPHATE DELTA-ISOMERASE"/>
    <property type="match status" value="1"/>
</dbReference>
<keyword evidence="1" id="KW-0378">Hydrolase</keyword>
<evidence type="ECO:0000313" key="4">
    <source>
        <dbReference type="Proteomes" id="UP000334923"/>
    </source>
</evidence>
<dbReference type="GO" id="GO:0016787">
    <property type="term" value="F:hydrolase activity"/>
    <property type="evidence" value="ECO:0007669"/>
    <property type="project" value="UniProtKB-KW"/>
</dbReference>
<dbReference type="RefSeq" id="WP_142660879.1">
    <property type="nucleotide sequence ID" value="NZ_CABFVA020000116.1"/>
</dbReference>
<dbReference type="InterPro" id="IPR000086">
    <property type="entry name" value="NUDIX_hydrolase_dom"/>
</dbReference>
<gene>
    <name evidence="3" type="primary">idi</name>
    <name evidence="3" type="synonym">IDI</name>
    <name evidence="3" type="ORF">MAMT_02045</name>
</gene>
<accession>A0A5E6MFI7</accession>
<dbReference type="GO" id="GO:0004452">
    <property type="term" value="F:isopentenyl-diphosphate delta-isomerase activity"/>
    <property type="evidence" value="ECO:0007669"/>
    <property type="project" value="UniProtKB-EC"/>
</dbReference>
<keyword evidence="3" id="KW-0413">Isomerase</keyword>